<evidence type="ECO:0000313" key="1">
    <source>
        <dbReference type="Proteomes" id="UP000492821"/>
    </source>
</evidence>
<accession>A0A7E4VJR7</accession>
<sequence>MEQSIEMAALDGPLSSPEGDNPVFHAHAAAPVEIMSTTGPLLEIVIDEPLRINMTYEFNEIRTARVNMIKNNGANVMARIQDSFFMHQNQGFRSDFVQAFINAVKLCCPHPHVHRCSFCLCITIHEMITVLDDGSVKFIPFYQDPQDERFFARVKLNAKHFGIKMKELIIEEEKEKEGEDEPKNLQLPICNDCANVLKRYIRKTKMDQFHAEVLNLPVIRLYNRLFSELCLLRFLTEKYTALCQRMRRERNLGVEYGYEQTRESFRKQLGVCRASIDELQSVADDNTVGHKLFNSIINFMTESCDDLQVIVSRNTIEVEEFLELEKKVMVSPLANSESEVSVAHPEDPPETIPSPALVASATWKWVASLFK</sequence>
<keyword evidence="1" id="KW-1185">Reference proteome</keyword>
<dbReference type="WBParaSite" id="Pan_g22055.t1">
    <property type="protein sequence ID" value="Pan_g22055.t1"/>
    <property type="gene ID" value="Pan_g22055"/>
</dbReference>
<proteinExistence type="predicted"/>
<evidence type="ECO:0000313" key="2">
    <source>
        <dbReference type="WBParaSite" id="Pan_g22055.t1"/>
    </source>
</evidence>
<dbReference type="Proteomes" id="UP000492821">
    <property type="component" value="Unassembled WGS sequence"/>
</dbReference>
<reference evidence="1" key="1">
    <citation type="journal article" date="2013" name="Genetics">
        <title>The draft genome and transcriptome of Panagrellus redivivus are shaped by the harsh demands of a free-living lifestyle.</title>
        <authorList>
            <person name="Srinivasan J."/>
            <person name="Dillman A.R."/>
            <person name="Macchietto M.G."/>
            <person name="Heikkinen L."/>
            <person name="Lakso M."/>
            <person name="Fracchia K.M."/>
            <person name="Antoshechkin I."/>
            <person name="Mortazavi A."/>
            <person name="Wong G."/>
            <person name="Sternberg P.W."/>
        </authorList>
    </citation>
    <scope>NUCLEOTIDE SEQUENCE [LARGE SCALE GENOMIC DNA]</scope>
    <source>
        <strain evidence="1">MT8872</strain>
    </source>
</reference>
<dbReference type="AlphaFoldDB" id="A0A7E4VJR7"/>
<reference evidence="2" key="2">
    <citation type="submission" date="2020-10" db="UniProtKB">
        <authorList>
            <consortium name="WormBaseParasite"/>
        </authorList>
    </citation>
    <scope>IDENTIFICATION</scope>
</reference>
<organism evidence="1 2">
    <name type="scientific">Panagrellus redivivus</name>
    <name type="common">Microworm</name>
    <dbReference type="NCBI Taxonomy" id="6233"/>
    <lineage>
        <taxon>Eukaryota</taxon>
        <taxon>Metazoa</taxon>
        <taxon>Ecdysozoa</taxon>
        <taxon>Nematoda</taxon>
        <taxon>Chromadorea</taxon>
        <taxon>Rhabditida</taxon>
        <taxon>Tylenchina</taxon>
        <taxon>Panagrolaimomorpha</taxon>
        <taxon>Panagrolaimoidea</taxon>
        <taxon>Panagrolaimidae</taxon>
        <taxon>Panagrellus</taxon>
    </lineage>
</organism>
<protein>
    <submittedName>
        <fullName evidence="2">Beclin-1-like protein</fullName>
    </submittedName>
</protein>
<name>A0A7E4VJR7_PANRE</name>